<dbReference type="RefSeq" id="WP_117442398.1">
    <property type="nucleotide sequence ID" value="NZ_JAJFEN010000089.1"/>
</dbReference>
<proteinExistence type="predicted"/>
<organism evidence="1 2">
    <name type="scientific">Clostridium innocuum</name>
    <dbReference type="NCBI Taxonomy" id="1522"/>
    <lineage>
        <taxon>Bacteria</taxon>
        <taxon>Bacillati</taxon>
        <taxon>Bacillota</taxon>
        <taxon>Clostridia</taxon>
        <taxon>Eubacteriales</taxon>
        <taxon>Clostridiaceae</taxon>
        <taxon>Clostridium</taxon>
    </lineage>
</organism>
<gene>
    <name evidence="1" type="ORF">DXA38_05905</name>
</gene>
<protein>
    <submittedName>
        <fullName evidence="1">Uncharacterized protein</fullName>
    </submittedName>
</protein>
<dbReference type="OrthoDB" id="9923406at2"/>
<accession>A0A3E2W0G8</accession>
<sequence length="89" mass="10257">MKRKRILFTALAVYLIYTCCTTSGAIKLQALIISRNPAVYLNSTEISYFGKPYYTFQNEVTDYETANPLGVFECHRYFIFVTAEYVGFP</sequence>
<dbReference type="EMBL" id="QVEV01000005">
    <property type="protein sequence ID" value="RGC17363.1"/>
    <property type="molecule type" value="Genomic_DNA"/>
</dbReference>
<evidence type="ECO:0000313" key="1">
    <source>
        <dbReference type="EMBL" id="RGC17363.1"/>
    </source>
</evidence>
<dbReference type="Proteomes" id="UP000260025">
    <property type="component" value="Unassembled WGS sequence"/>
</dbReference>
<dbReference type="AlphaFoldDB" id="A0A3E2W0G8"/>
<name>A0A3E2W0G8_CLOIN</name>
<evidence type="ECO:0000313" key="2">
    <source>
        <dbReference type="Proteomes" id="UP000260025"/>
    </source>
</evidence>
<comment type="caution">
    <text evidence="1">The sequence shown here is derived from an EMBL/GenBank/DDBJ whole genome shotgun (WGS) entry which is preliminary data.</text>
</comment>
<reference evidence="1 2" key="1">
    <citation type="submission" date="2018-08" db="EMBL/GenBank/DDBJ databases">
        <title>A genome reference for cultivated species of the human gut microbiota.</title>
        <authorList>
            <person name="Zou Y."/>
            <person name="Xue W."/>
            <person name="Luo G."/>
        </authorList>
    </citation>
    <scope>NUCLEOTIDE SEQUENCE [LARGE SCALE GENOMIC DNA]</scope>
    <source>
        <strain evidence="1 2">OF01-2LB</strain>
    </source>
</reference>